<reference evidence="1 2" key="1">
    <citation type="journal article" date="2015" name="Genome Announc.">
        <title>Complete Genome Sequence of Pelosinus fermentans JBW45, a Member of a Remarkably Competitive Group of Negativicutes in the Firmicutes Phylum.</title>
        <authorList>
            <person name="De Leon K.B."/>
            <person name="Utturkar S.M."/>
            <person name="Camilleri L.B."/>
            <person name="Elias D.A."/>
            <person name="Arkin A.P."/>
            <person name="Fields M.W."/>
            <person name="Brown S.D."/>
            <person name="Wall J.D."/>
        </authorList>
    </citation>
    <scope>NUCLEOTIDE SEQUENCE [LARGE SCALE GENOMIC DNA]</scope>
    <source>
        <strain evidence="1 2">JBW45</strain>
    </source>
</reference>
<dbReference type="KEGG" id="pft:JBW_04231"/>
<dbReference type="SUPFAM" id="SSF56954">
    <property type="entry name" value="Outer membrane efflux proteins (OEP)"/>
    <property type="match status" value="1"/>
</dbReference>
<protein>
    <submittedName>
        <fullName evidence="1">Outer membrane efflux protein</fullName>
    </submittedName>
</protein>
<organism evidence="1 2">
    <name type="scientific">Pelosinus fermentans JBW45</name>
    <dbReference type="NCBI Taxonomy" id="1192197"/>
    <lineage>
        <taxon>Bacteria</taxon>
        <taxon>Bacillati</taxon>
        <taxon>Bacillota</taxon>
        <taxon>Negativicutes</taxon>
        <taxon>Selenomonadales</taxon>
        <taxon>Sporomusaceae</taxon>
        <taxon>Pelosinus</taxon>
    </lineage>
</organism>
<dbReference type="GO" id="GO:0015562">
    <property type="term" value="F:efflux transmembrane transporter activity"/>
    <property type="evidence" value="ECO:0007669"/>
    <property type="project" value="InterPro"/>
</dbReference>
<sequence>MAALMSGFAAPVEIQQVRYSVGVGTNVDVIDAQVALTTAKTNYIQSMYDFNTSKANLIKAMGVPAE</sequence>
<dbReference type="HOGENOM" id="CLU_2863842_0_0_9"/>
<dbReference type="EMBL" id="CP010978">
    <property type="protein sequence ID" value="AJQ29562.1"/>
    <property type="molecule type" value="Genomic_DNA"/>
</dbReference>
<dbReference type="AlphaFoldDB" id="I9NLE1"/>
<proteinExistence type="predicted"/>
<dbReference type="STRING" id="1192197.JBW_04231"/>
<evidence type="ECO:0000313" key="2">
    <source>
        <dbReference type="Proteomes" id="UP000005361"/>
    </source>
</evidence>
<dbReference type="Gene3D" id="1.20.1600.10">
    <property type="entry name" value="Outer membrane efflux proteins (OEP)"/>
    <property type="match status" value="1"/>
</dbReference>
<name>I9NLE1_9FIRM</name>
<gene>
    <name evidence="1" type="ORF">JBW_04231</name>
</gene>
<reference evidence="2" key="2">
    <citation type="submission" date="2015-02" db="EMBL/GenBank/DDBJ databases">
        <title>Complete Genome Sequence of Pelosinus fermentans JBW45.</title>
        <authorList>
            <person name="De Leon K.B."/>
            <person name="Utturkar S.M."/>
            <person name="Camilleri L.B."/>
            <person name="Arkin A.P."/>
            <person name="Fields M.W."/>
            <person name="Brown S.D."/>
            <person name="Wall J.D."/>
        </authorList>
    </citation>
    <scope>NUCLEOTIDE SEQUENCE [LARGE SCALE GENOMIC DNA]</scope>
    <source>
        <strain evidence="2">JBW45</strain>
    </source>
</reference>
<accession>I9NLE1</accession>
<dbReference type="Proteomes" id="UP000005361">
    <property type="component" value="Chromosome"/>
</dbReference>
<evidence type="ECO:0000313" key="1">
    <source>
        <dbReference type="EMBL" id="AJQ29562.1"/>
    </source>
</evidence>